<gene>
    <name evidence="1" type="ORF">ANACOL_01068</name>
</gene>
<sequence length="57" mass="6717">MRILSTVKSIKYIIPIFLSDIDQDLFEQRNIPIVQGNLNMLLEVIRSESHRNCETDR</sequence>
<name>B0P8H8_9FIRM</name>
<evidence type="ECO:0000313" key="2">
    <source>
        <dbReference type="Proteomes" id="UP000003803"/>
    </source>
</evidence>
<proteinExistence type="predicted"/>
<reference evidence="1" key="2">
    <citation type="submission" date="2013-09" db="EMBL/GenBank/DDBJ databases">
        <title>Draft genome sequence of Anaerotruncus colihominis(DSM 17241).</title>
        <authorList>
            <person name="Sudarsanam P."/>
            <person name="Ley R."/>
            <person name="Guruge J."/>
            <person name="Turnbaugh P.J."/>
            <person name="Mahowald M."/>
            <person name="Liep D."/>
            <person name="Gordon J."/>
        </authorList>
    </citation>
    <scope>NUCLEOTIDE SEQUENCE</scope>
    <source>
        <strain evidence="1">DSM 17241</strain>
    </source>
</reference>
<accession>B0P8H8</accession>
<comment type="caution">
    <text evidence="1">The sequence shown here is derived from an EMBL/GenBank/DDBJ whole genome shotgun (WGS) entry which is preliminary data.</text>
</comment>
<reference evidence="1" key="1">
    <citation type="submission" date="2007-11" db="EMBL/GenBank/DDBJ databases">
        <authorList>
            <person name="Fulton L."/>
            <person name="Clifton S."/>
            <person name="Fulton B."/>
            <person name="Xu J."/>
            <person name="Minx P."/>
            <person name="Pepin K.H."/>
            <person name="Johnson M."/>
            <person name="Thiruvilangam P."/>
            <person name="Bhonagiri V."/>
            <person name="Nash W.E."/>
            <person name="Mardis E.R."/>
            <person name="Wilson R.K."/>
        </authorList>
    </citation>
    <scope>NUCLEOTIDE SEQUENCE [LARGE SCALE GENOMIC DNA]</scope>
    <source>
        <strain evidence="1">DSM 17241</strain>
    </source>
</reference>
<dbReference type="EMBL" id="ABGD02000007">
    <property type="protein sequence ID" value="EDS12225.1"/>
    <property type="molecule type" value="Genomic_DNA"/>
</dbReference>
<dbReference type="AlphaFoldDB" id="B0P8H8"/>
<dbReference type="HOGENOM" id="CLU_2986411_0_0_9"/>
<organism evidence="1 2">
    <name type="scientific">Anaerotruncus colihominis DSM 17241</name>
    <dbReference type="NCBI Taxonomy" id="445972"/>
    <lineage>
        <taxon>Bacteria</taxon>
        <taxon>Bacillati</taxon>
        <taxon>Bacillota</taxon>
        <taxon>Clostridia</taxon>
        <taxon>Eubacteriales</taxon>
        <taxon>Oscillospiraceae</taxon>
        <taxon>Anaerotruncus</taxon>
    </lineage>
</organism>
<evidence type="ECO:0000313" key="1">
    <source>
        <dbReference type="EMBL" id="EDS12225.1"/>
    </source>
</evidence>
<dbReference type="Proteomes" id="UP000003803">
    <property type="component" value="Unassembled WGS sequence"/>
</dbReference>
<protein>
    <submittedName>
        <fullName evidence="1">Uncharacterized protein</fullName>
    </submittedName>
</protein>
<keyword evidence="2" id="KW-1185">Reference proteome</keyword>